<evidence type="ECO:0000313" key="4">
    <source>
        <dbReference type="Proteomes" id="UP000077177"/>
    </source>
</evidence>
<evidence type="ECO:0008006" key="5">
    <source>
        <dbReference type="Google" id="ProtNLM"/>
    </source>
</evidence>
<dbReference type="InterPro" id="IPR011042">
    <property type="entry name" value="6-blade_b-propeller_TolB-like"/>
</dbReference>
<comment type="subcellular location">
    <subcellularLocation>
        <location evidence="1">Secreted</location>
    </subcellularLocation>
</comment>
<dbReference type="SUPFAM" id="SSF63829">
    <property type="entry name" value="Calcium-dependent phosphotriesterase"/>
    <property type="match status" value="1"/>
</dbReference>
<dbReference type="AlphaFoldDB" id="A0A172U2W8"/>
<evidence type="ECO:0000256" key="2">
    <source>
        <dbReference type="ARBA" id="ARBA00022525"/>
    </source>
</evidence>
<name>A0A172U2W8_9BACT</name>
<dbReference type="STRING" id="1492898.SY85_14850"/>
<proteinExistence type="predicted"/>
<gene>
    <name evidence="3" type="ORF">SY85_14850</name>
</gene>
<reference evidence="3 4" key="2">
    <citation type="journal article" date="2016" name="Int. J. Syst. Evol. Microbiol.">
        <title>Flavisolibacter tropicus sp. nov., isolated from tropical soil.</title>
        <authorList>
            <person name="Lee J.J."/>
            <person name="Kang M.S."/>
            <person name="Kim G.S."/>
            <person name="Lee C.S."/>
            <person name="Lim S."/>
            <person name="Lee J."/>
            <person name="Roh S.H."/>
            <person name="Kang H."/>
            <person name="Ha J.M."/>
            <person name="Bae S."/>
            <person name="Jung H.Y."/>
            <person name="Kim M.K."/>
        </authorList>
    </citation>
    <scope>NUCLEOTIDE SEQUENCE [LARGE SCALE GENOMIC DNA]</scope>
    <source>
        <strain evidence="3 4">LCS9</strain>
    </source>
</reference>
<dbReference type="Pfam" id="PF03022">
    <property type="entry name" value="MRJP"/>
    <property type="match status" value="1"/>
</dbReference>
<dbReference type="GO" id="GO:0005576">
    <property type="term" value="C:extracellular region"/>
    <property type="evidence" value="ECO:0007669"/>
    <property type="project" value="UniProtKB-SubCell"/>
</dbReference>
<organism evidence="3 4">
    <name type="scientific">Flavisolibacter tropicus</name>
    <dbReference type="NCBI Taxonomy" id="1492898"/>
    <lineage>
        <taxon>Bacteria</taxon>
        <taxon>Pseudomonadati</taxon>
        <taxon>Bacteroidota</taxon>
        <taxon>Chitinophagia</taxon>
        <taxon>Chitinophagales</taxon>
        <taxon>Chitinophagaceae</taxon>
        <taxon>Flavisolibacter</taxon>
    </lineage>
</organism>
<dbReference type="Proteomes" id="UP000077177">
    <property type="component" value="Chromosome"/>
</dbReference>
<dbReference type="Gene3D" id="2.120.10.30">
    <property type="entry name" value="TolB, C-terminal domain"/>
    <property type="match status" value="1"/>
</dbReference>
<evidence type="ECO:0000313" key="3">
    <source>
        <dbReference type="EMBL" id="ANE53508.1"/>
    </source>
</evidence>
<evidence type="ECO:0000256" key="1">
    <source>
        <dbReference type="ARBA" id="ARBA00004613"/>
    </source>
</evidence>
<dbReference type="PATRIC" id="fig|1492898.3.peg.3228"/>
<sequence>MVYLDSTYQLTGVAKEEGGYMWVNYPRWSDSYRYGVVHVTGTNSREPYPDSVMNKWQAGQPGTNKWVCVQSVYVDDSSRLWVLDPAAPKMKNVTGGGAKLVRINKSTGFPERTYSFKGIIPDSAYVNDIRVDVQRNYAYLTESKGGGLIVIDLNTGKMRRLLSSHYSVKSDTTFYFVIDGQELMKDGRPVKINSDGIALTPDYAWLYYKPLTDNKLYRIRTEDLRNASLTDTALASKVEDLGHFTTTDGMIFDKAGNLYLGDLQNYSIVRIDKNHKMTTLVKDQRLLWPDSYAIGDGYLYITCSQIHKQPEYNNGVNKRTSPYAVYRIKL</sequence>
<dbReference type="KEGG" id="fla:SY85_14850"/>
<dbReference type="PANTHER" id="PTHR10009">
    <property type="entry name" value="PROTEIN YELLOW-RELATED"/>
    <property type="match status" value="1"/>
</dbReference>
<accession>A0A172U2W8</accession>
<keyword evidence="2" id="KW-0964">Secreted</keyword>
<dbReference type="InterPro" id="IPR017996">
    <property type="entry name" value="MRJP/yellow-related"/>
</dbReference>
<keyword evidence="4" id="KW-1185">Reference proteome</keyword>
<dbReference type="PANTHER" id="PTHR10009:SF18">
    <property type="entry name" value="PROTEIN YELLOW-LIKE PROTEIN"/>
    <property type="match status" value="1"/>
</dbReference>
<reference evidence="4" key="1">
    <citation type="submission" date="2015-01" db="EMBL/GenBank/DDBJ databases">
        <title>Flavisolibacter sp./LCS9/ whole genome sequencing.</title>
        <authorList>
            <person name="Kim M.K."/>
            <person name="Srinivasan S."/>
            <person name="Lee J.-J."/>
        </authorList>
    </citation>
    <scope>NUCLEOTIDE SEQUENCE [LARGE SCALE GENOMIC DNA]</scope>
    <source>
        <strain evidence="4">LCS9</strain>
    </source>
</reference>
<dbReference type="EMBL" id="CP011390">
    <property type="protein sequence ID" value="ANE53508.1"/>
    <property type="molecule type" value="Genomic_DNA"/>
</dbReference>
<protein>
    <recommendedName>
        <fullName evidence="5">Major royal jelly protein</fullName>
    </recommendedName>
</protein>